<dbReference type="RefSeq" id="WP_076470690.1">
    <property type="nucleotide sequence ID" value="NZ_FTNF01000007.1"/>
</dbReference>
<dbReference type="Pfam" id="PF14417">
    <property type="entry name" value="MEDS"/>
    <property type="match status" value="1"/>
</dbReference>
<feature type="domain" description="MEDS" evidence="1">
    <location>
        <begin position="13"/>
        <end position="170"/>
    </location>
</feature>
<evidence type="ECO:0000313" key="3">
    <source>
        <dbReference type="Proteomes" id="UP000186004"/>
    </source>
</evidence>
<evidence type="ECO:0000313" key="2">
    <source>
        <dbReference type="EMBL" id="SIR20525.1"/>
    </source>
</evidence>
<dbReference type="InterPro" id="IPR036513">
    <property type="entry name" value="STAS_dom_sf"/>
</dbReference>
<dbReference type="STRING" id="1198245.SAMN05444858_107125"/>
<reference evidence="2 3" key="1">
    <citation type="submission" date="2017-01" db="EMBL/GenBank/DDBJ databases">
        <authorList>
            <person name="Mah S.A."/>
            <person name="Swanson W.J."/>
            <person name="Moy G.W."/>
            <person name="Vacquier V.D."/>
        </authorList>
    </citation>
    <scope>NUCLEOTIDE SEQUENCE [LARGE SCALE GENOMIC DNA]</scope>
    <source>
        <strain evidence="2 3">DSM 45758</strain>
    </source>
</reference>
<evidence type="ECO:0000259" key="1">
    <source>
        <dbReference type="Pfam" id="PF14417"/>
    </source>
</evidence>
<dbReference type="OrthoDB" id="5179750at2"/>
<proteinExistence type="predicted"/>
<dbReference type="Proteomes" id="UP000186004">
    <property type="component" value="Unassembled WGS sequence"/>
</dbReference>
<sequence length="277" mass="30150">MTSERTPSTPYGHVCWVYDDPAALDRAAQRFLTAGLAAGERLWYVAAGRAEPVVARLSAAPALRDALAHGSLEVVSLGDTYRTGAVVDGPAQVRAYAAATEDALAGGHRGLRVVAEATPLVRTPAQLDAFSRYEHLIDRYMRDRPFRAMCAYDRREVGGRAATELACLHPETNAAETPFQLYAHDAAGHRVGLTGELDESTEDLFGTALERADLRPVDGRLVLEASRLRFVDHRALLRLREYARQRDAAVVLRSPRAAAARLTALLDLPGLTVEVAR</sequence>
<dbReference type="Gene3D" id="3.30.750.24">
    <property type="entry name" value="STAS domain"/>
    <property type="match status" value="1"/>
</dbReference>
<gene>
    <name evidence="2" type="ORF">SAMN05444858_107125</name>
</gene>
<dbReference type="EMBL" id="FTNF01000007">
    <property type="protein sequence ID" value="SIR20525.1"/>
    <property type="molecule type" value="Genomic_DNA"/>
</dbReference>
<protein>
    <submittedName>
        <fullName evidence="2">MEDS: MEthanogen/methylotroph, DcmR Sensory domain</fullName>
    </submittedName>
</protein>
<dbReference type="InterPro" id="IPR025847">
    <property type="entry name" value="MEDS_domain"/>
</dbReference>
<keyword evidence="3" id="KW-1185">Reference proteome</keyword>
<name>A0A1N6Z174_9ACTN</name>
<organism evidence="2 3">
    <name type="scientific">Micromonospora avicenniae</name>
    <dbReference type="NCBI Taxonomy" id="1198245"/>
    <lineage>
        <taxon>Bacteria</taxon>
        <taxon>Bacillati</taxon>
        <taxon>Actinomycetota</taxon>
        <taxon>Actinomycetes</taxon>
        <taxon>Micromonosporales</taxon>
        <taxon>Micromonosporaceae</taxon>
        <taxon>Micromonospora</taxon>
    </lineage>
</organism>
<accession>A0A1N6Z174</accession>
<dbReference type="AlphaFoldDB" id="A0A1N6Z174"/>